<dbReference type="EMBL" id="BIMN01000001">
    <property type="protein sequence ID" value="GCE63284.1"/>
    <property type="molecule type" value="Genomic_DNA"/>
</dbReference>
<comment type="caution">
    <text evidence="1">The sequence shown here is derived from an EMBL/GenBank/DDBJ whole genome shotgun (WGS) entry which is preliminary data.</text>
</comment>
<dbReference type="PANTHER" id="PTHR37297">
    <property type="entry name" value="PROTEIN NRDI"/>
    <property type="match status" value="1"/>
</dbReference>
<dbReference type="SUPFAM" id="SSF52218">
    <property type="entry name" value="Flavoproteins"/>
    <property type="match status" value="1"/>
</dbReference>
<dbReference type="Gene3D" id="3.40.50.360">
    <property type="match status" value="1"/>
</dbReference>
<protein>
    <submittedName>
        <fullName evidence="1">Putative NrdI-like protein</fullName>
    </submittedName>
</protein>
<sequence>MKLVYASRTNNIERIVQKLNLPEEQLLNISNGYSGVINEEYCLFTYTDMLGSIPKVVDDFLKINHKYLKGVAGSGNRNFGANFCLAAEKISIKYGVELLAKFELAGSDKEIERFKKKYKELFS</sequence>
<accession>A0A478FQR4</accession>
<dbReference type="PIRSF" id="PIRSF005087">
    <property type="entry name" value="NrdI"/>
    <property type="match status" value="1"/>
</dbReference>
<reference evidence="1 2" key="1">
    <citation type="submission" date="2019-01" db="EMBL/GenBank/DDBJ databases">
        <title>Draft genome sequences of Candidatus Mycoplasma haemohominis SWG34-3 identified from a patient with pyrexia, anemia and liver dysfunction.</title>
        <authorList>
            <person name="Sekizuka T."/>
            <person name="Hattori N."/>
            <person name="Katano H."/>
            <person name="Takuma T."/>
            <person name="Ito T."/>
            <person name="Arai N."/>
            <person name="Yanai R."/>
            <person name="Ishii S."/>
            <person name="Miura Y."/>
            <person name="Tokunaga T."/>
            <person name="Watanabe H."/>
            <person name="Nomura N."/>
            <person name="Eguchi J."/>
            <person name="Arai T."/>
            <person name="Hasegawa H."/>
            <person name="Nakamaki T."/>
            <person name="Wakita T."/>
            <person name="Niki Y."/>
            <person name="Kuroda M."/>
        </authorList>
    </citation>
    <scope>NUCLEOTIDE SEQUENCE [LARGE SCALE GENOMIC DNA]</scope>
    <source>
        <strain evidence="1">SWG34-3</strain>
    </source>
</reference>
<dbReference type="InterPro" id="IPR004465">
    <property type="entry name" value="RNR_NrdI"/>
</dbReference>
<organism evidence="1 2">
    <name type="scientific">Candidatus Mycoplasma haematohominis</name>
    <dbReference type="NCBI Taxonomy" id="1494318"/>
    <lineage>
        <taxon>Bacteria</taxon>
        <taxon>Bacillati</taxon>
        <taxon>Mycoplasmatota</taxon>
        <taxon>Mollicutes</taxon>
        <taxon>Mycoplasmataceae</taxon>
        <taxon>Mycoplasma</taxon>
    </lineage>
</organism>
<proteinExistence type="predicted"/>
<dbReference type="Proteomes" id="UP000324831">
    <property type="component" value="Unassembled WGS sequence"/>
</dbReference>
<evidence type="ECO:0000313" key="1">
    <source>
        <dbReference type="EMBL" id="GCE63284.1"/>
    </source>
</evidence>
<dbReference type="Pfam" id="PF07972">
    <property type="entry name" value="Flavodoxin_NdrI"/>
    <property type="match status" value="1"/>
</dbReference>
<dbReference type="RefSeq" id="WP_216082879.1">
    <property type="nucleotide sequence ID" value="NZ_CACTIB010000008.1"/>
</dbReference>
<dbReference type="GO" id="GO:0010181">
    <property type="term" value="F:FMN binding"/>
    <property type="evidence" value="ECO:0007669"/>
    <property type="project" value="InterPro"/>
</dbReference>
<dbReference type="NCBIfam" id="TIGR00333">
    <property type="entry name" value="nrdI"/>
    <property type="match status" value="1"/>
</dbReference>
<name>A0A478FQR4_9MOLU</name>
<gene>
    <name evidence="1" type="ORF">MHSWG343_02710</name>
</gene>
<dbReference type="PANTHER" id="PTHR37297:SF1">
    <property type="entry name" value="PROTEIN NRDI"/>
    <property type="match status" value="1"/>
</dbReference>
<evidence type="ECO:0000313" key="2">
    <source>
        <dbReference type="Proteomes" id="UP000324831"/>
    </source>
</evidence>
<dbReference type="AlphaFoldDB" id="A0A478FQR4"/>
<dbReference type="InterPro" id="IPR029039">
    <property type="entry name" value="Flavoprotein-like_sf"/>
</dbReference>